<dbReference type="AlphaFoldDB" id="H8KW59"/>
<sequence>MFNVKLPTVGKQKIIKICLFSSFILSVLVVGCKNDSRPSDVIPEEKMKNILTDLHLIESRSYRIPKDDSAKRVTKASYEFVFKKYGIDTAALSRSMKYYLNNPEIMDVMYEQMIDSLSKRQSELSKTDRPASIEKPFAGKTVNKKTINRDSLKRVRDSVFRKLDLKKHPVQ</sequence>
<dbReference type="OrthoDB" id="678784at2"/>
<dbReference type="eggNOG" id="ENOG5033DU3">
    <property type="taxonomic scope" value="Bacteria"/>
</dbReference>
<evidence type="ECO:0000259" key="1">
    <source>
        <dbReference type="Pfam" id="PF14129"/>
    </source>
</evidence>
<gene>
    <name evidence="2" type="ordered locus">Solca_2025</name>
</gene>
<name>H8KW59_SOLCM</name>
<dbReference type="RefSeq" id="WP_014680307.1">
    <property type="nucleotide sequence ID" value="NC_017770.1"/>
</dbReference>
<organism evidence="2 3">
    <name type="scientific">Solitalea canadensis (strain ATCC 29591 / DSM 3403 / JCM 21819 / LMG 8368 / NBRC 15130 / NCIMB 12057 / USAM 9D)</name>
    <name type="common">Flexibacter canadensis</name>
    <dbReference type="NCBI Taxonomy" id="929556"/>
    <lineage>
        <taxon>Bacteria</taxon>
        <taxon>Pseudomonadati</taxon>
        <taxon>Bacteroidota</taxon>
        <taxon>Sphingobacteriia</taxon>
        <taxon>Sphingobacteriales</taxon>
        <taxon>Sphingobacteriaceae</taxon>
        <taxon>Solitalea</taxon>
    </lineage>
</organism>
<dbReference type="EMBL" id="CP003349">
    <property type="protein sequence ID" value="AFD07080.1"/>
    <property type="molecule type" value="Genomic_DNA"/>
</dbReference>
<proteinExistence type="predicted"/>
<reference evidence="2" key="1">
    <citation type="submission" date="2012-02" db="EMBL/GenBank/DDBJ databases">
        <title>The complete genome of Solitalea canadensis DSM 3403.</title>
        <authorList>
            <consortium name="US DOE Joint Genome Institute (JGI-PGF)"/>
            <person name="Lucas S."/>
            <person name="Copeland A."/>
            <person name="Lapidus A."/>
            <person name="Glavina del Rio T."/>
            <person name="Dalin E."/>
            <person name="Tice H."/>
            <person name="Bruce D."/>
            <person name="Goodwin L."/>
            <person name="Pitluck S."/>
            <person name="Peters L."/>
            <person name="Ovchinnikova G."/>
            <person name="Lu M."/>
            <person name="Kyrpides N."/>
            <person name="Mavromatis K."/>
            <person name="Ivanova N."/>
            <person name="Brettin T."/>
            <person name="Detter J.C."/>
            <person name="Han C."/>
            <person name="Larimer F."/>
            <person name="Land M."/>
            <person name="Hauser L."/>
            <person name="Markowitz V."/>
            <person name="Cheng J.-F."/>
            <person name="Hugenholtz P."/>
            <person name="Woyke T."/>
            <person name="Wu D."/>
            <person name="Spring S."/>
            <person name="Schroeder M."/>
            <person name="Kopitz M."/>
            <person name="Brambilla E."/>
            <person name="Klenk H.-P."/>
            <person name="Eisen J.A."/>
        </authorList>
    </citation>
    <scope>NUCLEOTIDE SEQUENCE</scope>
    <source>
        <strain evidence="2">DSM 3403</strain>
    </source>
</reference>
<keyword evidence="3" id="KW-1185">Reference proteome</keyword>
<evidence type="ECO:0000313" key="2">
    <source>
        <dbReference type="EMBL" id="AFD07080.1"/>
    </source>
</evidence>
<accession>H8KW59</accession>
<dbReference type="STRING" id="929556.Solca_2025"/>
<dbReference type="KEGG" id="scn:Solca_2025"/>
<dbReference type="HOGENOM" id="CLU_1561856_0_0_10"/>
<feature type="domain" description="DUF4296" evidence="1">
    <location>
        <begin position="38"/>
        <end position="122"/>
    </location>
</feature>
<evidence type="ECO:0000313" key="3">
    <source>
        <dbReference type="Proteomes" id="UP000007590"/>
    </source>
</evidence>
<dbReference type="PROSITE" id="PS51257">
    <property type="entry name" value="PROKAR_LIPOPROTEIN"/>
    <property type="match status" value="1"/>
</dbReference>
<protein>
    <recommendedName>
        <fullName evidence="1">DUF4296 domain-containing protein</fullName>
    </recommendedName>
</protein>
<dbReference type="InterPro" id="IPR025381">
    <property type="entry name" value="DUF4296"/>
</dbReference>
<dbReference type="Proteomes" id="UP000007590">
    <property type="component" value="Chromosome"/>
</dbReference>
<dbReference type="Pfam" id="PF14129">
    <property type="entry name" value="DUF4296"/>
    <property type="match status" value="1"/>
</dbReference>